<protein>
    <submittedName>
        <fullName evidence="1">Uncharacterized protein</fullName>
    </submittedName>
</protein>
<organism evidence="1 2">
    <name type="scientific">Pistacia integerrima</name>
    <dbReference type="NCBI Taxonomy" id="434235"/>
    <lineage>
        <taxon>Eukaryota</taxon>
        <taxon>Viridiplantae</taxon>
        <taxon>Streptophyta</taxon>
        <taxon>Embryophyta</taxon>
        <taxon>Tracheophyta</taxon>
        <taxon>Spermatophyta</taxon>
        <taxon>Magnoliopsida</taxon>
        <taxon>eudicotyledons</taxon>
        <taxon>Gunneridae</taxon>
        <taxon>Pentapetalae</taxon>
        <taxon>rosids</taxon>
        <taxon>malvids</taxon>
        <taxon>Sapindales</taxon>
        <taxon>Anacardiaceae</taxon>
        <taxon>Pistacia</taxon>
    </lineage>
</organism>
<evidence type="ECO:0000313" key="1">
    <source>
        <dbReference type="EMBL" id="KAJ0018123.1"/>
    </source>
</evidence>
<keyword evidence="2" id="KW-1185">Reference proteome</keyword>
<proteinExistence type="predicted"/>
<evidence type="ECO:0000313" key="2">
    <source>
        <dbReference type="Proteomes" id="UP001163603"/>
    </source>
</evidence>
<name>A0ACC0XI91_9ROSI</name>
<reference evidence="2" key="1">
    <citation type="journal article" date="2023" name="G3 (Bethesda)">
        <title>Genome assembly and association tests identify interacting loci associated with vigor, precocity, and sex in interspecific pistachio rootstocks.</title>
        <authorList>
            <person name="Palmer W."/>
            <person name="Jacygrad E."/>
            <person name="Sagayaradj S."/>
            <person name="Cavanaugh K."/>
            <person name="Han R."/>
            <person name="Bertier L."/>
            <person name="Beede B."/>
            <person name="Kafkas S."/>
            <person name="Golino D."/>
            <person name="Preece J."/>
            <person name="Michelmore R."/>
        </authorList>
    </citation>
    <scope>NUCLEOTIDE SEQUENCE [LARGE SCALE GENOMIC DNA]</scope>
</reference>
<gene>
    <name evidence="1" type="ORF">Pint_10436</name>
</gene>
<comment type="caution">
    <text evidence="1">The sequence shown here is derived from an EMBL/GenBank/DDBJ whole genome shotgun (WGS) entry which is preliminary data.</text>
</comment>
<dbReference type="Proteomes" id="UP001163603">
    <property type="component" value="Chromosome 12"/>
</dbReference>
<accession>A0ACC0XI91</accession>
<dbReference type="EMBL" id="CM047747">
    <property type="protein sequence ID" value="KAJ0018123.1"/>
    <property type="molecule type" value="Genomic_DNA"/>
</dbReference>
<sequence length="18" mass="2114">MILSRIFHLLATLKLEKS</sequence>